<evidence type="ECO:0000256" key="1">
    <source>
        <dbReference type="SAM" id="Phobius"/>
    </source>
</evidence>
<dbReference type="Proteomes" id="UP000008037">
    <property type="component" value="Chromosome"/>
</dbReference>
<dbReference type="EMBL" id="CP002408">
    <property type="protein sequence ID" value="AFU57502.1"/>
    <property type="molecule type" value="Genomic_DNA"/>
</dbReference>
<proteinExistence type="predicted"/>
<accession>K0IHX4</accession>
<dbReference type="HOGENOM" id="CLU_1607071_0_0_2"/>
<keyword evidence="1" id="KW-1133">Transmembrane helix</keyword>
<name>K0IHX4_NITGG</name>
<gene>
    <name evidence="2" type="ordered locus">Ngar_c05590</name>
</gene>
<dbReference type="GeneID" id="13796733"/>
<dbReference type="OrthoDB" id="10920at2157"/>
<dbReference type="BioCyc" id="CNIT1237085:G1324-557-MONOMER"/>
<feature type="transmembrane region" description="Helical" evidence="1">
    <location>
        <begin position="51"/>
        <end position="71"/>
    </location>
</feature>
<keyword evidence="1" id="KW-0812">Transmembrane</keyword>
<organism evidence="2 3">
    <name type="scientific">Nitrososphaera gargensis (strain Ga9.2)</name>
    <dbReference type="NCBI Taxonomy" id="1237085"/>
    <lineage>
        <taxon>Archaea</taxon>
        <taxon>Nitrososphaerota</taxon>
        <taxon>Nitrososphaeria</taxon>
        <taxon>Nitrososphaerales</taxon>
        <taxon>Nitrososphaeraceae</taxon>
        <taxon>Nitrososphaera</taxon>
    </lineage>
</organism>
<feature type="transmembrane region" description="Helical" evidence="1">
    <location>
        <begin position="21"/>
        <end position="39"/>
    </location>
</feature>
<reference evidence="2 3" key="1">
    <citation type="journal article" date="2012" name="Environ. Microbiol.">
        <title>The genome of the ammonia-oxidizing Candidatus Nitrososphaera gargensis: insights into metabolic versatility and environmental adaptations.</title>
        <authorList>
            <person name="Spang A."/>
            <person name="Poehlein A."/>
            <person name="Offre P."/>
            <person name="Zumbragel S."/>
            <person name="Haider S."/>
            <person name="Rychlik N."/>
            <person name="Nowka B."/>
            <person name="Schmeisser C."/>
            <person name="Lebedeva E.V."/>
            <person name="Rattei T."/>
            <person name="Bohm C."/>
            <person name="Schmid M."/>
            <person name="Galushko A."/>
            <person name="Hatzenpichler R."/>
            <person name="Weinmaier T."/>
            <person name="Daniel R."/>
            <person name="Schleper C."/>
            <person name="Spieck E."/>
            <person name="Streit W."/>
            <person name="Wagner M."/>
        </authorList>
    </citation>
    <scope>NUCLEOTIDE SEQUENCE [LARGE SCALE GENOMIC DNA]</scope>
    <source>
        <strain evidence="3">Ga9.2</strain>
    </source>
</reference>
<feature type="transmembrane region" description="Helical" evidence="1">
    <location>
        <begin position="131"/>
        <end position="149"/>
    </location>
</feature>
<keyword evidence="3" id="KW-1185">Reference proteome</keyword>
<dbReference type="KEGG" id="nga:Ngar_c05590"/>
<dbReference type="InParanoid" id="K0IHX4"/>
<protein>
    <submittedName>
        <fullName evidence="2">Uncharacterized protein</fullName>
    </submittedName>
</protein>
<feature type="transmembrane region" description="Helical" evidence="1">
    <location>
        <begin position="97"/>
        <end position="119"/>
    </location>
</feature>
<dbReference type="RefSeq" id="WP_015018048.1">
    <property type="nucleotide sequence ID" value="NC_018719.1"/>
</dbReference>
<dbReference type="AlphaFoldDB" id="K0IHX4"/>
<keyword evidence="1" id="KW-0472">Membrane</keyword>
<sequence>MTKAAGFIRKYMDSILFNRNLIIAGAGSFFASAYVSELYAQYDSNDLANSALALVVEYGIYIPVFAMLFYINNRSKYVDPATGRRDSRQIMQDIKKLFAAFSVSEVIYSVTKVAMQYWLLQAGNQPYEASMASSLIAWGVFFVAINSMAKLVKLFKHHQT</sequence>
<evidence type="ECO:0000313" key="2">
    <source>
        <dbReference type="EMBL" id="AFU57502.1"/>
    </source>
</evidence>
<dbReference type="STRING" id="1237085.Ngar_c05590"/>
<evidence type="ECO:0000313" key="3">
    <source>
        <dbReference type="Proteomes" id="UP000008037"/>
    </source>
</evidence>